<proteinExistence type="predicted"/>
<name>A0A330M8Q2_9GAMM</name>
<gene>
    <name evidence="1" type="ORF">SHEWBE_2211</name>
</gene>
<evidence type="ECO:0000313" key="1">
    <source>
        <dbReference type="EMBL" id="SQH76177.1"/>
    </source>
</evidence>
<sequence length="39" mass="4435">MFDSIKKALGLTHKPARIKVQLPAGLNHLEVIPAKVWWK</sequence>
<dbReference type="AlphaFoldDB" id="A0A330M8Q2"/>
<organism evidence="1 2">
    <name type="scientific">Shewanella benthica</name>
    <dbReference type="NCBI Taxonomy" id="43661"/>
    <lineage>
        <taxon>Bacteria</taxon>
        <taxon>Pseudomonadati</taxon>
        <taxon>Pseudomonadota</taxon>
        <taxon>Gammaproteobacteria</taxon>
        <taxon>Alteromonadales</taxon>
        <taxon>Shewanellaceae</taxon>
        <taxon>Shewanella</taxon>
    </lineage>
</organism>
<accession>A0A330M8Q2</accession>
<dbReference type="KEGG" id="sbk:SHEWBE_2211"/>
<dbReference type="Proteomes" id="UP000250123">
    <property type="component" value="Chromosome SHEWBE"/>
</dbReference>
<protein>
    <submittedName>
        <fullName evidence="1">Uncharacterized protein</fullName>
    </submittedName>
</protein>
<reference evidence="2" key="1">
    <citation type="submission" date="2018-06" db="EMBL/GenBank/DDBJ databases">
        <authorList>
            <person name="Cea G.-C."/>
            <person name="William W."/>
        </authorList>
    </citation>
    <scope>NUCLEOTIDE SEQUENCE [LARGE SCALE GENOMIC DNA]</scope>
    <source>
        <strain evidence="2">DB21MT-2</strain>
    </source>
</reference>
<evidence type="ECO:0000313" key="2">
    <source>
        <dbReference type="Proteomes" id="UP000250123"/>
    </source>
</evidence>
<dbReference type="EMBL" id="LS483452">
    <property type="protein sequence ID" value="SQH76177.1"/>
    <property type="molecule type" value="Genomic_DNA"/>
</dbReference>